<dbReference type="AlphaFoldDB" id="A0A1W9ZAC3"/>
<dbReference type="Proteomes" id="UP000192707">
    <property type="component" value="Unassembled WGS sequence"/>
</dbReference>
<sequence>MTSMQTRTSTIDIPDEPDLARMRRATGARLRSAMADRGIDELILLGNNAVVYATGTSWPLGDAGLSHVERPVAVVFADDEFPHLFLPFREGASFEAELPADHVHGPVYLEFDEGVEDFARRLAELTPTTGRAEVAVDECTGAMSRAPERLFPTGRPVDATEVVSAAQVIKTSDELACIRTACRITDEAMVDVQAALAPGIRQIDLSAVFMRRAFELGATASMLEPIWQVMPQSKADGVWTTHGDLALPLLTTEREVVAGDVLWTDVSISYRGYCSDFGRTWVVGRDPTLRQQAQFIRWQEIITAVLEVTRPGVTAAELGKAATKANGGNRPWLPHFYLGHGIGTYAAETPLIGTDLGDEFDENFVFEPGMVLVLEPVVWEDGTGGYRSEEIIVITEEGWMPLTDYPYHPYGH</sequence>
<dbReference type="CDD" id="cd01066">
    <property type="entry name" value="APP_MetAP"/>
    <property type="match status" value="1"/>
</dbReference>
<dbReference type="Gene3D" id="3.90.230.10">
    <property type="entry name" value="Creatinase/methionine aminopeptidase superfamily"/>
    <property type="match status" value="1"/>
</dbReference>
<dbReference type="Pfam" id="PF00557">
    <property type="entry name" value="Peptidase_M24"/>
    <property type="match status" value="1"/>
</dbReference>
<dbReference type="Pfam" id="PF01321">
    <property type="entry name" value="Creatinase_N"/>
    <property type="match status" value="1"/>
</dbReference>
<dbReference type="InterPro" id="IPR000994">
    <property type="entry name" value="Pept_M24"/>
</dbReference>
<evidence type="ECO:0000259" key="1">
    <source>
        <dbReference type="Pfam" id="PF00557"/>
    </source>
</evidence>
<dbReference type="SUPFAM" id="SSF53092">
    <property type="entry name" value="Creatinase/prolidase N-terminal domain"/>
    <property type="match status" value="1"/>
</dbReference>
<protein>
    <submittedName>
        <fullName evidence="3">Peptidase</fullName>
    </submittedName>
</protein>
<dbReference type="InterPro" id="IPR029149">
    <property type="entry name" value="Creatin/AminoP/Spt16_N"/>
</dbReference>
<accession>A0A1W9ZAC3</accession>
<organism evidence="3 4">
    <name type="scientific">Mycobacterium arosiense ATCC BAA-1401 = DSM 45069</name>
    <dbReference type="NCBI Taxonomy" id="1265311"/>
    <lineage>
        <taxon>Bacteria</taxon>
        <taxon>Bacillati</taxon>
        <taxon>Actinomycetota</taxon>
        <taxon>Actinomycetes</taxon>
        <taxon>Mycobacteriales</taxon>
        <taxon>Mycobacteriaceae</taxon>
        <taxon>Mycobacterium</taxon>
        <taxon>Mycobacterium avium complex (MAC)</taxon>
    </lineage>
</organism>
<gene>
    <name evidence="3" type="ORF">BST14_20425</name>
</gene>
<feature type="domain" description="Creatinase N-terminal" evidence="2">
    <location>
        <begin position="29"/>
        <end position="164"/>
    </location>
</feature>
<comment type="caution">
    <text evidence="3">The sequence shown here is derived from an EMBL/GenBank/DDBJ whole genome shotgun (WGS) entry which is preliminary data.</text>
</comment>
<feature type="domain" description="Peptidase M24" evidence="1">
    <location>
        <begin position="176"/>
        <end position="396"/>
    </location>
</feature>
<dbReference type="SUPFAM" id="SSF55920">
    <property type="entry name" value="Creatinase/aminopeptidase"/>
    <property type="match status" value="1"/>
</dbReference>
<dbReference type="InterPro" id="IPR000587">
    <property type="entry name" value="Creatinase_N"/>
</dbReference>
<dbReference type="PANTHER" id="PTHR46112">
    <property type="entry name" value="AMINOPEPTIDASE"/>
    <property type="match status" value="1"/>
</dbReference>
<dbReference type="InterPro" id="IPR036005">
    <property type="entry name" value="Creatinase/aminopeptidase-like"/>
</dbReference>
<dbReference type="Gene3D" id="3.40.350.10">
    <property type="entry name" value="Creatinase/prolidase N-terminal domain"/>
    <property type="match status" value="1"/>
</dbReference>
<dbReference type="EMBL" id="MVHG01000065">
    <property type="protein sequence ID" value="ORA10356.1"/>
    <property type="molecule type" value="Genomic_DNA"/>
</dbReference>
<dbReference type="OrthoDB" id="9803194at2"/>
<proteinExistence type="predicted"/>
<evidence type="ECO:0000259" key="2">
    <source>
        <dbReference type="Pfam" id="PF01321"/>
    </source>
</evidence>
<evidence type="ECO:0000313" key="4">
    <source>
        <dbReference type="Proteomes" id="UP000192707"/>
    </source>
</evidence>
<reference evidence="3 4" key="1">
    <citation type="submission" date="2016-12" db="EMBL/GenBank/DDBJ databases">
        <title>The new phylogeny of genus Mycobacterium.</title>
        <authorList>
            <person name="Tortoli E."/>
            <person name="Trovato A."/>
            <person name="Cirillo D.M."/>
        </authorList>
    </citation>
    <scope>NUCLEOTIDE SEQUENCE [LARGE SCALE GENOMIC DNA]</scope>
    <source>
        <strain evidence="3 4">DSM 45069</strain>
    </source>
</reference>
<evidence type="ECO:0000313" key="3">
    <source>
        <dbReference type="EMBL" id="ORA10356.1"/>
    </source>
</evidence>
<dbReference type="InterPro" id="IPR050659">
    <property type="entry name" value="Peptidase_M24B"/>
</dbReference>
<name>A0A1W9ZAC3_MYCAI</name>
<keyword evidence="4" id="KW-1185">Reference proteome</keyword>
<dbReference type="PANTHER" id="PTHR46112:SF2">
    <property type="entry name" value="XAA-PRO AMINOPEPTIDASE P-RELATED"/>
    <property type="match status" value="1"/>
</dbReference>